<comment type="catalytic activity">
    <reaction evidence="1">
        <text>(7,8-dihydropterin-6-yl)methyl diphosphate + 4-aminobenzoate = 7,8-dihydropteroate + diphosphate</text>
        <dbReference type="Rhea" id="RHEA:19949"/>
        <dbReference type="ChEBI" id="CHEBI:17836"/>
        <dbReference type="ChEBI" id="CHEBI:17839"/>
        <dbReference type="ChEBI" id="CHEBI:33019"/>
        <dbReference type="ChEBI" id="CHEBI:72950"/>
        <dbReference type="EC" id="2.5.1.15"/>
    </reaction>
</comment>
<dbReference type="EC" id="2.5.1.15" evidence="5"/>
<dbReference type="PROSITE" id="PS00793">
    <property type="entry name" value="DHPS_2"/>
    <property type="match status" value="1"/>
</dbReference>
<dbReference type="InterPro" id="IPR006390">
    <property type="entry name" value="DHP_synth_dom"/>
</dbReference>
<dbReference type="InterPro" id="IPR045031">
    <property type="entry name" value="DHP_synth-like"/>
</dbReference>
<dbReference type="NCBIfam" id="TIGR01496">
    <property type="entry name" value="DHPS"/>
    <property type="match status" value="1"/>
</dbReference>
<dbReference type="PANTHER" id="PTHR20941:SF1">
    <property type="entry name" value="FOLIC ACID SYNTHESIS PROTEIN FOL1"/>
    <property type="match status" value="1"/>
</dbReference>
<evidence type="ECO:0000313" key="14">
    <source>
        <dbReference type="EMBL" id="SJZ86677.1"/>
    </source>
</evidence>
<dbReference type="SUPFAM" id="SSF51717">
    <property type="entry name" value="Dihydropteroate synthetase-like"/>
    <property type="match status" value="1"/>
</dbReference>
<dbReference type="AlphaFoldDB" id="A0A1T4P5Q7"/>
<reference evidence="15" key="1">
    <citation type="submission" date="2017-02" db="EMBL/GenBank/DDBJ databases">
        <authorList>
            <person name="Varghese N."/>
            <person name="Submissions S."/>
        </authorList>
    </citation>
    <scope>NUCLEOTIDE SEQUENCE [LARGE SCALE GENOMIC DNA]</scope>
    <source>
        <strain evidence="15">ATCC BAA-73</strain>
    </source>
</reference>
<evidence type="ECO:0000313" key="15">
    <source>
        <dbReference type="Proteomes" id="UP000190625"/>
    </source>
</evidence>
<evidence type="ECO:0000256" key="9">
    <source>
        <dbReference type="ARBA" id="ARBA00022842"/>
    </source>
</evidence>
<protein>
    <recommendedName>
        <fullName evidence="6">Dihydropteroate synthase</fullName>
        <ecNumber evidence="5">2.5.1.15</ecNumber>
    </recommendedName>
    <alternativeName>
        <fullName evidence="11">Dihydropteroate pyrophosphorylase</fullName>
    </alternativeName>
</protein>
<dbReference type="GO" id="GO:0046872">
    <property type="term" value="F:metal ion binding"/>
    <property type="evidence" value="ECO:0007669"/>
    <property type="project" value="UniProtKB-KW"/>
</dbReference>
<evidence type="ECO:0000256" key="1">
    <source>
        <dbReference type="ARBA" id="ARBA00000012"/>
    </source>
</evidence>
<evidence type="ECO:0000259" key="13">
    <source>
        <dbReference type="PROSITE" id="PS50972"/>
    </source>
</evidence>
<keyword evidence="15" id="KW-1185">Reference proteome</keyword>
<comment type="function">
    <text evidence="12">Catalyzes the condensation of para-aminobenzoate (pABA) with 6-hydroxymethyl-7,8-dihydropterin diphosphate (DHPt-PP) to form 7,8-dihydropteroate (H2Pte), the immediate precursor of folate derivatives.</text>
</comment>
<evidence type="ECO:0000256" key="2">
    <source>
        <dbReference type="ARBA" id="ARBA00001946"/>
    </source>
</evidence>
<dbReference type="EMBL" id="FUWM01000017">
    <property type="protein sequence ID" value="SJZ86677.1"/>
    <property type="molecule type" value="Genomic_DNA"/>
</dbReference>
<evidence type="ECO:0000256" key="8">
    <source>
        <dbReference type="ARBA" id="ARBA00022723"/>
    </source>
</evidence>
<dbReference type="RefSeq" id="WP_234983931.1">
    <property type="nucleotide sequence ID" value="NZ_FUWM01000017.1"/>
</dbReference>
<dbReference type="GO" id="GO:0004156">
    <property type="term" value="F:dihydropteroate synthase activity"/>
    <property type="evidence" value="ECO:0007669"/>
    <property type="project" value="UniProtKB-EC"/>
</dbReference>
<dbReference type="GO" id="GO:0005829">
    <property type="term" value="C:cytosol"/>
    <property type="evidence" value="ECO:0007669"/>
    <property type="project" value="TreeGrafter"/>
</dbReference>
<accession>A0A1T4P5Q7</accession>
<evidence type="ECO:0000256" key="7">
    <source>
        <dbReference type="ARBA" id="ARBA00022679"/>
    </source>
</evidence>
<evidence type="ECO:0000256" key="11">
    <source>
        <dbReference type="ARBA" id="ARBA00030193"/>
    </source>
</evidence>
<gene>
    <name evidence="14" type="ORF">SAMN02745118_02062</name>
</gene>
<proteinExistence type="inferred from homology"/>
<dbReference type="PROSITE" id="PS50972">
    <property type="entry name" value="PTERIN_BINDING"/>
    <property type="match status" value="1"/>
</dbReference>
<dbReference type="GO" id="GO:0046654">
    <property type="term" value="P:tetrahydrofolate biosynthetic process"/>
    <property type="evidence" value="ECO:0007669"/>
    <property type="project" value="UniProtKB-UniPathway"/>
</dbReference>
<keyword evidence="8" id="KW-0479">Metal-binding</keyword>
<dbReference type="CDD" id="cd00739">
    <property type="entry name" value="DHPS"/>
    <property type="match status" value="1"/>
</dbReference>
<sequence>MQQSARVLEINNQSKFELELEELGTDKAGVKIMAPKSQYRLLKLNNIPLRAALILKQEMLAKGGDAALPRAAGSLKVEETDMILMGTKKVYTKVIKVLRQQPFGLKETADLLIKTLAGYDEQLNSISGDGYEFEFGKRTYVMGILNVTPDSFSDGGSFNRLEKAVEHAKEMVANGVDIIDIGGESTRPGCDPVSLEDELERVIPVIERLSDEVDVPISIDTYKSEVGKVALEAGAHIINDITGFKEDPELAKVAADHDAPVIVMHIQGEPRNMQQNPTYEDLISEVLEYLQESIDIAIEAGVKRKKIIIDPGIGFGKTLDHNLEIMDRLAEFKSLGLPILLGTSRKSMIGNTLDLPVDERVEGTAATVSIGIANGADIIRVHDVKEMNRVAKMTDAMVRR</sequence>
<keyword evidence="9" id="KW-0460">Magnesium</keyword>
<evidence type="ECO:0000256" key="5">
    <source>
        <dbReference type="ARBA" id="ARBA00012458"/>
    </source>
</evidence>
<dbReference type="Gene3D" id="3.20.20.20">
    <property type="entry name" value="Dihydropteroate synthase-like"/>
    <property type="match status" value="1"/>
</dbReference>
<keyword evidence="7" id="KW-0808">Transferase</keyword>
<comment type="cofactor">
    <cofactor evidence="2">
        <name>Mg(2+)</name>
        <dbReference type="ChEBI" id="CHEBI:18420"/>
    </cofactor>
</comment>
<feature type="domain" description="Pterin-binding" evidence="13">
    <location>
        <begin position="139"/>
        <end position="392"/>
    </location>
</feature>
<dbReference type="InterPro" id="IPR000489">
    <property type="entry name" value="Pterin-binding_dom"/>
</dbReference>
<dbReference type="InterPro" id="IPR011005">
    <property type="entry name" value="Dihydropteroate_synth-like_sf"/>
</dbReference>
<dbReference type="Proteomes" id="UP000190625">
    <property type="component" value="Unassembled WGS sequence"/>
</dbReference>
<dbReference type="PANTHER" id="PTHR20941">
    <property type="entry name" value="FOLATE SYNTHESIS PROTEINS"/>
    <property type="match status" value="1"/>
</dbReference>
<dbReference type="Pfam" id="PF00809">
    <property type="entry name" value="Pterin_bind"/>
    <property type="match status" value="1"/>
</dbReference>
<dbReference type="UniPathway" id="UPA00077">
    <property type="reaction ID" value="UER00156"/>
</dbReference>
<evidence type="ECO:0000256" key="6">
    <source>
        <dbReference type="ARBA" id="ARBA00016919"/>
    </source>
</evidence>
<organism evidence="14 15">
    <name type="scientific">Selenihalanaerobacter shriftii</name>
    <dbReference type="NCBI Taxonomy" id="142842"/>
    <lineage>
        <taxon>Bacteria</taxon>
        <taxon>Bacillati</taxon>
        <taxon>Bacillota</taxon>
        <taxon>Clostridia</taxon>
        <taxon>Halanaerobiales</taxon>
        <taxon>Halobacteroidaceae</taxon>
        <taxon>Selenihalanaerobacter</taxon>
    </lineage>
</organism>
<dbReference type="PROSITE" id="PS00792">
    <property type="entry name" value="DHPS_1"/>
    <property type="match status" value="1"/>
</dbReference>
<dbReference type="FunFam" id="3.20.20.20:FF:000006">
    <property type="entry name" value="Dihydropteroate synthase"/>
    <property type="match status" value="1"/>
</dbReference>
<comment type="similarity">
    <text evidence="4">Belongs to the DHPS family.</text>
</comment>
<evidence type="ECO:0000256" key="12">
    <source>
        <dbReference type="ARBA" id="ARBA00053449"/>
    </source>
</evidence>
<evidence type="ECO:0000256" key="4">
    <source>
        <dbReference type="ARBA" id="ARBA00009503"/>
    </source>
</evidence>
<dbReference type="GO" id="GO:0046656">
    <property type="term" value="P:folic acid biosynthetic process"/>
    <property type="evidence" value="ECO:0007669"/>
    <property type="project" value="UniProtKB-KW"/>
</dbReference>
<dbReference type="STRING" id="142842.SAMN02745118_02062"/>
<keyword evidence="10" id="KW-0289">Folate biosynthesis</keyword>
<evidence type="ECO:0000256" key="10">
    <source>
        <dbReference type="ARBA" id="ARBA00022909"/>
    </source>
</evidence>
<evidence type="ECO:0000256" key="3">
    <source>
        <dbReference type="ARBA" id="ARBA00004763"/>
    </source>
</evidence>
<comment type="pathway">
    <text evidence="3">Cofactor biosynthesis; tetrahydrofolate biosynthesis; 7,8-dihydrofolate from 2-amino-4-hydroxy-6-hydroxymethyl-7,8-dihydropteridine diphosphate and 4-aminobenzoate: step 1/2.</text>
</comment>
<name>A0A1T4P5Q7_9FIRM</name>